<organism evidence="2 3">
    <name type="scientific">Eufriesea mexicana</name>
    <dbReference type="NCBI Taxonomy" id="516756"/>
    <lineage>
        <taxon>Eukaryota</taxon>
        <taxon>Metazoa</taxon>
        <taxon>Ecdysozoa</taxon>
        <taxon>Arthropoda</taxon>
        <taxon>Hexapoda</taxon>
        <taxon>Insecta</taxon>
        <taxon>Pterygota</taxon>
        <taxon>Neoptera</taxon>
        <taxon>Endopterygota</taxon>
        <taxon>Hymenoptera</taxon>
        <taxon>Apocrita</taxon>
        <taxon>Aculeata</taxon>
        <taxon>Apoidea</taxon>
        <taxon>Anthophila</taxon>
        <taxon>Apidae</taxon>
        <taxon>Eufriesea</taxon>
    </lineage>
</organism>
<reference evidence="2 3" key="1">
    <citation type="submission" date="2015-07" db="EMBL/GenBank/DDBJ databases">
        <title>The genome of Eufriesea mexicana.</title>
        <authorList>
            <person name="Pan H."/>
            <person name="Kapheim K."/>
        </authorList>
    </citation>
    <scope>NUCLEOTIDE SEQUENCE [LARGE SCALE GENOMIC DNA]</scope>
    <source>
        <strain evidence="2">0111107269</strain>
        <tissue evidence="2">Whole body</tissue>
    </source>
</reference>
<dbReference type="EMBL" id="KQ765234">
    <property type="protein sequence ID" value="OAD53997.1"/>
    <property type="molecule type" value="Genomic_DNA"/>
</dbReference>
<feature type="region of interest" description="Disordered" evidence="1">
    <location>
        <begin position="199"/>
        <end position="227"/>
    </location>
</feature>
<protein>
    <submittedName>
        <fullName evidence="2">Uncharacterized protein</fullName>
    </submittedName>
</protein>
<dbReference type="Proteomes" id="UP000250275">
    <property type="component" value="Unassembled WGS sequence"/>
</dbReference>
<name>A0A310SKJ1_9HYME</name>
<evidence type="ECO:0000313" key="2">
    <source>
        <dbReference type="EMBL" id="OAD53997.1"/>
    </source>
</evidence>
<proteinExistence type="predicted"/>
<evidence type="ECO:0000313" key="3">
    <source>
        <dbReference type="Proteomes" id="UP000250275"/>
    </source>
</evidence>
<keyword evidence="3" id="KW-1185">Reference proteome</keyword>
<dbReference type="AlphaFoldDB" id="A0A310SKJ1"/>
<accession>A0A310SKJ1</accession>
<evidence type="ECO:0000256" key="1">
    <source>
        <dbReference type="SAM" id="MobiDB-lite"/>
    </source>
</evidence>
<sequence>MPGGSQPPHHPLCSPPLLCYHPPRASSDEIDASTHRRTRNPYSRLARQPGNVVKPILPPSPLSPVTCPPSPPTDTYGSLCSADTKNPILLVRRCPRTISLAALARGCGNPDCPFLNQKSTALVRPAWISSVERLWTGREERKVCLSDLFLLEEAEAKRLTRGNHGILAERRAARENSTAEIRQRELGEAVQLHGAARATGSAVAAEPGRGEGHGRAPTGAPGQALTGRSSIRGHRKLIEQTHRVRVSSFWDRSLVVECATSGIPADESFRLSVTPFVPD</sequence>
<gene>
    <name evidence="2" type="ORF">WN48_08417</name>
</gene>